<name>D5X1P3_THIK1</name>
<keyword evidence="1" id="KW-1133">Transmembrane helix</keyword>
<evidence type="ECO:0000256" key="1">
    <source>
        <dbReference type="SAM" id="Phobius"/>
    </source>
</evidence>
<sequence>MSLAELVLYLLAIGVIGLGVGLLVQFWREARSTPRDPSL</sequence>
<gene>
    <name evidence="2" type="ordered locus">Tint_1669</name>
</gene>
<protein>
    <submittedName>
        <fullName evidence="2">Redoxin domain-containing protein</fullName>
    </submittedName>
</protein>
<keyword evidence="1" id="KW-0472">Membrane</keyword>
<dbReference type="STRING" id="75379.Tint_1669"/>
<accession>D5X1P3</accession>
<dbReference type="HOGENOM" id="CLU_3318455_0_0_4"/>
<keyword evidence="1" id="KW-0812">Transmembrane</keyword>
<feature type="transmembrane region" description="Helical" evidence="1">
    <location>
        <begin position="6"/>
        <end position="27"/>
    </location>
</feature>
<proteinExistence type="predicted"/>
<organism evidence="2">
    <name type="scientific">Thiomonas intermedia (strain K12)</name>
    <name type="common">Thiobacillus intermedius</name>
    <dbReference type="NCBI Taxonomy" id="75379"/>
    <lineage>
        <taxon>Bacteria</taxon>
        <taxon>Pseudomonadati</taxon>
        <taxon>Pseudomonadota</taxon>
        <taxon>Betaproteobacteria</taxon>
        <taxon>Burkholderiales</taxon>
        <taxon>Thiomonas</taxon>
    </lineage>
</organism>
<dbReference type="KEGG" id="tin:Tint_1669"/>
<evidence type="ECO:0000313" key="2">
    <source>
        <dbReference type="EMBL" id="ADG31039.1"/>
    </source>
</evidence>
<dbReference type="AlphaFoldDB" id="D5X1P3"/>
<reference evidence="2" key="1">
    <citation type="submission" date="2010-04" db="EMBL/GenBank/DDBJ databases">
        <title>Complete sequence of Thiomonas intermedia K12.</title>
        <authorList>
            <consortium name="US DOE Joint Genome Institute"/>
            <person name="Lucas S."/>
            <person name="Copeland A."/>
            <person name="Lapidus A."/>
            <person name="Cheng J.-F."/>
            <person name="Bruce D."/>
            <person name="Goodwin L."/>
            <person name="Pitluck S."/>
            <person name="Davenport K."/>
            <person name="Detter J.C."/>
            <person name="Han C."/>
            <person name="Tapia R."/>
            <person name="Land M."/>
            <person name="Hauser L."/>
            <person name="Kyrpides N."/>
            <person name="Ovchinnikova G."/>
            <person name="Kerfeld C.A."/>
            <person name="Cannon G.C."/>
            <person name="Heinhorst S."/>
            <person name="Woyke T."/>
        </authorList>
    </citation>
    <scope>NUCLEOTIDE SEQUENCE [LARGE SCALE GENOMIC DNA]</scope>
    <source>
        <strain evidence="2">K12</strain>
    </source>
</reference>
<dbReference type="EMBL" id="CP002021">
    <property type="protein sequence ID" value="ADG31039.1"/>
    <property type="molecule type" value="Genomic_DNA"/>
</dbReference>